<protein>
    <submittedName>
        <fullName evidence="2">Uncharacterized protein</fullName>
    </submittedName>
</protein>
<feature type="region of interest" description="Disordered" evidence="1">
    <location>
        <begin position="55"/>
        <end position="83"/>
    </location>
</feature>
<accession>A0A8S9TTT6</accession>
<proteinExistence type="predicted"/>
<dbReference type="AlphaFoldDB" id="A0A8S9TTT6"/>
<feature type="non-terminal residue" evidence="2">
    <location>
        <position position="1"/>
    </location>
</feature>
<reference evidence="2" key="1">
    <citation type="submission" date="2020-03" db="EMBL/GenBank/DDBJ databases">
        <title>Hybrid Assembly of Korean Phytophthora infestans isolates.</title>
        <authorList>
            <person name="Prokchorchik M."/>
            <person name="Lee Y."/>
            <person name="Seo J."/>
            <person name="Cho J.-H."/>
            <person name="Park Y.-E."/>
            <person name="Jang D.-C."/>
            <person name="Im J.-S."/>
            <person name="Choi J.-G."/>
            <person name="Park H.-J."/>
            <person name="Lee G.-B."/>
            <person name="Lee Y.-G."/>
            <person name="Hong S.-Y."/>
            <person name="Cho K."/>
            <person name="Sohn K.H."/>
        </authorList>
    </citation>
    <scope>NUCLEOTIDE SEQUENCE</scope>
    <source>
        <strain evidence="2">KR_2_A2</strain>
    </source>
</reference>
<sequence>MTVVAALKPRKSRTLKAAWSTIPKPPKTSTIVVTVVADTWSNDGGKHDGYQLDEASAREDEKQRRRGVLLGGHGDMGRLKNKKEIKLKKETGWDE</sequence>
<dbReference type="EMBL" id="JAACNO010002960">
    <property type="protein sequence ID" value="KAF4129388.1"/>
    <property type="molecule type" value="Genomic_DNA"/>
</dbReference>
<organism evidence="2 3">
    <name type="scientific">Phytophthora infestans</name>
    <name type="common">Potato late blight agent</name>
    <name type="synonym">Botrytis infestans</name>
    <dbReference type="NCBI Taxonomy" id="4787"/>
    <lineage>
        <taxon>Eukaryota</taxon>
        <taxon>Sar</taxon>
        <taxon>Stramenopiles</taxon>
        <taxon>Oomycota</taxon>
        <taxon>Peronosporomycetes</taxon>
        <taxon>Peronosporales</taxon>
        <taxon>Peronosporaceae</taxon>
        <taxon>Phytophthora</taxon>
    </lineage>
</organism>
<dbReference type="Proteomes" id="UP000704712">
    <property type="component" value="Unassembled WGS sequence"/>
</dbReference>
<evidence type="ECO:0000313" key="3">
    <source>
        <dbReference type="Proteomes" id="UP000704712"/>
    </source>
</evidence>
<evidence type="ECO:0000256" key="1">
    <source>
        <dbReference type="SAM" id="MobiDB-lite"/>
    </source>
</evidence>
<evidence type="ECO:0000313" key="2">
    <source>
        <dbReference type="EMBL" id="KAF4129388.1"/>
    </source>
</evidence>
<name>A0A8S9TTT6_PHYIN</name>
<gene>
    <name evidence="2" type="ORF">GN958_ATG21343</name>
</gene>
<comment type="caution">
    <text evidence="2">The sequence shown here is derived from an EMBL/GenBank/DDBJ whole genome shotgun (WGS) entry which is preliminary data.</text>
</comment>